<name>S9PSS9_SCHOY</name>
<dbReference type="OrthoDB" id="204958at2759"/>
<dbReference type="AlphaFoldDB" id="S9PSS9"/>
<feature type="zinc finger region" description="C3H1-type" evidence="7">
    <location>
        <begin position="38"/>
        <end position="67"/>
    </location>
</feature>
<evidence type="ECO:0000256" key="8">
    <source>
        <dbReference type="SAM" id="MobiDB-lite"/>
    </source>
</evidence>
<evidence type="ECO:0000313" key="12">
    <source>
        <dbReference type="Proteomes" id="UP000016088"/>
    </source>
</evidence>
<dbReference type="InterPro" id="IPR030844">
    <property type="entry name" value="PAN3"/>
</dbReference>
<keyword evidence="11" id="KW-0723">Serine/threonine-protein kinase</keyword>
<keyword evidence="7" id="KW-0862">Zinc</keyword>
<feature type="domain" description="Protein kinase" evidence="9">
    <location>
        <begin position="231"/>
        <end position="593"/>
    </location>
</feature>
<gene>
    <name evidence="11" type="ORF">SOCG_01248</name>
</gene>
<dbReference type="OMA" id="HPCSITL"/>
<dbReference type="HOGENOM" id="CLU_016423_1_0_1"/>
<reference evidence="11 12" key="1">
    <citation type="journal article" date="2011" name="Science">
        <title>Comparative functional genomics of the fission yeasts.</title>
        <authorList>
            <person name="Rhind N."/>
            <person name="Chen Z."/>
            <person name="Yassour M."/>
            <person name="Thompson D.A."/>
            <person name="Haas B.J."/>
            <person name="Habib N."/>
            <person name="Wapinski I."/>
            <person name="Roy S."/>
            <person name="Lin M.F."/>
            <person name="Heiman D.I."/>
            <person name="Young S.K."/>
            <person name="Furuya K."/>
            <person name="Guo Y."/>
            <person name="Pidoux A."/>
            <person name="Chen H.M."/>
            <person name="Robbertse B."/>
            <person name="Goldberg J.M."/>
            <person name="Aoki K."/>
            <person name="Bayne E.H."/>
            <person name="Berlin A.M."/>
            <person name="Desjardins C.A."/>
            <person name="Dobbs E."/>
            <person name="Dukaj L."/>
            <person name="Fan L."/>
            <person name="FitzGerald M.G."/>
            <person name="French C."/>
            <person name="Gujja S."/>
            <person name="Hansen K."/>
            <person name="Keifenheim D."/>
            <person name="Levin J.Z."/>
            <person name="Mosher R.A."/>
            <person name="Mueller C.A."/>
            <person name="Pfiffner J."/>
            <person name="Priest M."/>
            <person name="Russ C."/>
            <person name="Smialowska A."/>
            <person name="Swoboda P."/>
            <person name="Sykes S.M."/>
            <person name="Vaughn M."/>
            <person name="Vengrova S."/>
            <person name="Yoder R."/>
            <person name="Zeng Q."/>
            <person name="Allshire R."/>
            <person name="Baulcombe D."/>
            <person name="Birren B.W."/>
            <person name="Brown W."/>
            <person name="Ekwall K."/>
            <person name="Kellis M."/>
            <person name="Leatherwood J."/>
            <person name="Levin H."/>
            <person name="Margalit H."/>
            <person name="Martienssen R."/>
            <person name="Nieduszynski C.A."/>
            <person name="Spatafora J.W."/>
            <person name="Friedman N."/>
            <person name="Dalgaard J.Z."/>
            <person name="Baumann P."/>
            <person name="Niki H."/>
            <person name="Regev A."/>
            <person name="Nusbaum C."/>
        </authorList>
    </citation>
    <scope>NUCLEOTIDE SEQUENCE [LARGE SCALE GENOMIC DNA]</scope>
    <source>
        <strain evidence="12">yFS286</strain>
    </source>
</reference>
<organism evidence="11 12">
    <name type="scientific">Schizosaccharomyces octosporus (strain yFS286)</name>
    <name type="common">Fission yeast</name>
    <name type="synonym">Octosporomyces octosporus</name>
    <dbReference type="NCBI Taxonomy" id="483514"/>
    <lineage>
        <taxon>Eukaryota</taxon>
        <taxon>Fungi</taxon>
        <taxon>Dikarya</taxon>
        <taxon>Ascomycota</taxon>
        <taxon>Taphrinomycotina</taxon>
        <taxon>Schizosaccharomycetes</taxon>
        <taxon>Schizosaccharomycetales</taxon>
        <taxon>Schizosaccharomycetaceae</taxon>
        <taxon>Schizosaccharomyces</taxon>
    </lineage>
</organism>
<dbReference type="Proteomes" id="UP000016088">
    <property type="component" value="Unassembled WGS sequence"/>
</dbReference>
<dbReference type="InterPro" id="IPR000571">
    <property type="entry name" value="Znf_CCCH"/>
</dbReference>
<dbReference type="GO" id="GO:0031251">
    <property type="term" value="C:PAN complex"/>
    <property type="evidence" value="ECO:0007669"/>
    <property type="project" value="InterPro"/>
</dbReference>
<protein>
    <submittedName>
        <fullName evidence="11">Serine/threonine protein kinase</fullName>
    </submittedName>
</protein>
<feature type="compositionally biased region" description="Polar residues" evidence="8">
    <location>
        <begin position="9"/>
        <end position="24"/>
    </location>
</feature>
<dbReference type="GeneID" id="25030230"/>
<evidence type="ECO:0000256" key="2">
    <source>
        <dbReference type="ARBA" id="ARBA00022490"/>
    </source>
</evidence>
<dbReference type="GO" id="GO:0004674">
    <property type="term" value="F:protein serine/threonine kinase activity"/>
    <property type="evidence" value="ECO:0007669"/>
    <property type="project" value="UniProtKB-KW"/>
</dbReference>
<keyword evidence="7" id="KW-0863">Zinc-finger</keyword>
<dbReference type="GO" id="GO:0008143">
    <property type="term" value="F:poly(A) binding"/>
    <property type="evidence" value="ECO:0007669"/>
    <property type="project" value="TreeGrafter"/>
</dbReference>
<evidence type="ECO:0000256" key="5">
    <source>
        <dbReference type="ARBA" id="ARBA00022840"/>
    </source>
</evidence>
<dbReference type="GO" id="GO:0006397">
    <property type="term" value="P:mRNA processing"/>
    <property type="evidence" value="ECO:0007669"/>
    <property type="project" value="UniProtKB-KW"/>
</dbReference>
<dbReference type="InterPro" id="IPR011009">
    <property type="entry name" value="Kinase-like_dom_sf"/>
</dbReference>
<keyword evidence="2" id="KW-0963">Cytoplasm</keyword>
<dbReference type="VEuPathDB" id="FungiDB:SOCG_01248"/>
<comment type="subcellular location">
    <subcellularLocation>
        <location evidence="1">Cytoplasm</location>
    </subcellularLocation>
</comment>
<evidence type="ECO:0000313" key="11">
    <source>
        <dbReference type="EMBL" id="EPX71027.1"/>
    </source>
</evidence>
<evidence type="ECO:0000256" key="1">
    <source>
        <dbReference type="ARBA" id="ARBA00004496"/>
    </source>
</evidence>
<dbReference type="GO" id="GO:0005524">
    <property type="term" value="F:ATP binding"/>
    <property type="evidence" value="ECO:0007669"/>
    <property type="project" value="UniProtKB-KW"/>
</dbReference>
<keyword evidence="5" id="KW-0067">ATP-binding</keyword>
<evidence type="ECO:0000256" key="4">
    <source>
        <dbReference type="ARBA" id="ARBA00022741"/>
    </source>
</evidence>
<dbReference type="Gene3D" id="6.10.250.3160">
    <property type="match status" value="1"/>
</dbReference>
<dbReference type="GO" id="GO:0000289">
    <property type="term" value="P:nuclear-transcribed mRNA poly(A) tail shortening"/>
    <property type="evidence" value="ECO:0007669"/>
    <property type="project" value="InterPro"/>
</dbReference>
<proteinExistence type="predicted"/>
<dbReference type="RefSeq" id="XP_013019657.1">
    <property type="nucleotide sequence ID" value="XM_013164203.1"/>
</dbReference>
<dbReference type="InterPro" id="IPR000719">
    <property type="entry name" value="Prot_kinase_dom"/>
</dbReference>
<dbReference type="InterPro" id="IPR041332">
    <property type="entry name" value="Pan3_CK"/>
</dbReference>
<dbReference type="SUPFAM" id="SSF56112">
    <property type="entry name" value="Protein kinase-like (PK-like)"/>
    <property type="match status" value="1"/>
</dbReference>
<dbReference type="Gene3D" id="1.10.510.10">
    <property type="entry name" value="Transferase(Phosphotransferase) domain 1"/>
    <property type="match status" value="1"/>
</dbReference>
<dbReference type="Pfam" id="PF18101">
    <property type="entry name" value="Pan3_CK"/>
    <property type="match status" value="1"/>
</dbReference>
<evidence type="ECO:0000259" key="9">
    <source>
        <dbReference type="PROSITE" id="PS50011"/>
    </source>
</evidence>
<keyword evidence="11" id="KW-0418">Kinase</keyword>
<keyword evidence="4" id="KW-0547">Nucleotide-binding</keyword>
<keyword evidence="12" id="KW-1185">Reference proteome</keyword>
<evidence type="ECO:0000256" key="6">
    <source>
        <dbReference type="ARBA" id="ARBA00023054"/>
    </source>
</evidence>
<dbReference type="PANTHER" id="PTHR12272:SF11">
    <property type="entry name" value="PAN2-PAN3 DEADENYLATION COMPLEX SUBUNIT PAN3"/>
    <property type="match status" value="1"/>
</dbReference>
<keyword evidence="3" id="KW-0507">mRNA processing</keyword>
<dbReference type="PANTHER" id="PTHR12272">
    <property type="entry name" value="DEADENYLATION COMPLEX SUBUNIT PAN3"/>
    <property type="match status" value="1"/>
</dbReference>
<dbReference type="EMBL" id="KE503208">
    <property type="protein sequence ID" value="EPX71027.1"/>
    <property type="molecule type" value="Genomic_DNA"/>
</dbReference>
<feature type="region of interest" description="Disordered" evidence="8">
    <location>
        <begin position="1"/>
        <end position="33"/>
    </location>
</feature>
<feature type="domain" description="C3H1-type" evidence="10">
    <location>
        <begin position="38"/>
        <end position="67"/>
    </location>
</feature>
<dbReference type="Gene3D" id="1.10.287.3700">
    <property type="match status" value="1"/>
</dbReference>
<keyword evidence="11" id="KW-0808">Transferase</keyword>
<keyword evidence="6" id="KW-0175">Coiled coil</keyword>
<sequence>MAGMDDPHSSNGSPKVGENIQTSPKYPFAGESKDASLRTKRSLCRNILLYGSCRYSESGCMFRHDNPLLPQNSTPEPSISRKKLNAASASFQPKSTLSAKAASAAVFVPKTQEPPMFLSRDRTPLAISSSKNTINPYANPGILGADGMFSNDAYYTQQNQFKLTRYHLYNPQPSTLPTLRPYDRNVNDLFIEDNIREEIERNSEASRQTLHALPSVVSDYTSLSPLNKKLYRYKEDLGFNVWTYQATCTIDKNTYVLRRLQDCPNPVDSNTVKCLQRIFHPNIVTFYSGFNSDTFNDQSLILVYDYHPRCSTLTEMYFDGISAVDKSQTERIMPNEKELWNYMFQMAIAISHLHKNGLACNHLTPSRILVNREKRIRINSCADYELAVPVKPPLENRQQQDLKDFGRIIAKLATGSLDDDMSKAARHINHSYSRDFYKAVLFFISEEPVKKDIDSFFRDYAAHFLPVMDASFLENAAMERRLAQTIQHKRFFQILYKLMYITDCNDRPAVLPGFRDRKIYLLHLLRDYLFHQVDEEQCPLIDLCQVLTTLGKLDAGIGQSVALISRDELDCASVTYSELKAWLDDVFELEINL</sequence>
<accession>S9PSS9</accession>
<evidence type="ECO:0000256" key="7">
    <source>
        <dbReference type="PROSITE-ProRule" id="PRU00723"/>
    </source>
</evidence>
<dbReference type="PROSITE" id="PS50103">
    <property type="entry name" value="ZF_C3H1"/>
    <property type="match status" value="1"/>
</dbReference>
<dbReference type="PROSITE" id="PS50011">
    <property type="entry name" value="PROTEIN_KINASE_DOM"/>
    <property type="match status" value="1"/>
</dbReference>
<evidence type="ECO:0000256" key="3">
    <source>
        <dbReference type="ARBA" id="ARBA00022664"/>
    </source>
</evidence>
<dbReference type="GO" id="GO:0008270">
    <property type="term" value="F:zinc ion binding"/>
    <property type="evidence" value="ECO:0007669"/>
    <property type="project" value="UniProtKB-KW"/>
</dbReference>
<dbReference type="Pfam" id="PF25586">
    <property type="entry name" value="zf-CCCH_PAN3"/>
    <property type="match status" value="1"/>
</dbReference>
<evidence type="ECO:0000259" key="10">
    <source>
        <dbReference type="PROSITE" id="PS50103"/>
    </source>
</evidence>
<keyword evidence="7" id="KW-0479">Metal-binding</keyword>
<dbReference type="GO" id="GO:0000932">
    <property type="term" value="C:P-body"/>
    <property type="evidence" value="ECO:0007669"/>
    <property type="project" value="TreeGrafter"/>
</dbReference>
<dbReference type="eggNOG" id="KOG3741">
    <property type="taxonomic scope" value="Eukaryota"/>
</dbReference>